<name>A0A842HSZ6_9BURK</name>
<dbReference type="Gene3D" id="2.60.120.10">
    <property type="entry name" value="Jelly Rolls"/>
    <property type="match status" value="1"/>
</dbReference>
<dbReference type="Proteomes" id="UP000545386">
    <property type="component" value="Unassembled WGS sequence"/>
</dbReference>
<reference evidence="1 2" key="1">
    <citation type="submission" date="2020-08" db="EMBL/GenBank/DDBJ databases">
        <title>Paraeoetvoesia sp. YC-7-48 draft genome sequence.</title>
        <authorList>
            <person name="Yao L."/>
        </authorList>
    </citation>
    <scope>NUCLEOTIDE SEQUENCE [LARGE SCALE GENOMIC DNA]</scope>
    <source>
        <strain evidence="2">YC-7-48</strain>
    </source>
</reference>
<dbReference type="AlphaFoldDB" id="A0A842HSZ6"/>
<dbReference type="InterPro" id="IPR011051">
    <property type="entry name" value="RmlC_Cupin_sf"/>
</dbReference>
<dbReference type="PANTHER" id="PTHR37943">
    <property type="entry name" value="PROTEIN VES"/>
    <property type="match status" value="1"/>
</dbReference>
<organism evidence="1 2">
    <name type="scientific">Pusillimonas minor</name>
    <dbReference type="NCBI Taxonomy" id="2697024"/>
    <lineage>
        <taxon>Bacteria</taxon>
        <taxon>Pseudomonadati</taxon>
        <taxon>Pseudomonadota</taxon>
        <taxon>Betaproteobacteria</taxon>
        <taxon>Burkholderiales</taxon>
        <taxon>Alcaligenaceae</taxon>
        <taxon>Pusillimonas</taxon>
    </lineage>
</organism>
<keyword evidence="2" id="KW-1185">Reference proteome</keyword>
<evidence type="ECO:0000313" key="1">
    <source>
        <dbReference type="EMBL" id="MBC2770540.1"/>
    </source>
</evidence>
<dbReference type="CDD" id="cd20293">
    <property type="entry name" value="cupin_HutD_N"/>
    <property type="match status" value="1"/>
</dbReference>
<dbReference type="SUPFAM" id="SSF51182">
    <property type="entry name" value="RmlC-like cupins"/>
    <property type="match status" value="1"/>
</dbReference>
<protein>
    <submittedName>
        <fullName evidence="1">HutD family protein</fullName>
    </submittedName>
</protein>
<dbReference type="PANTHER" id="PTHR37943:SF1">
    <property type="entry name" value="PROTEIN VES"/>
    <property type="match status" value="1"/>
</dbReference>
<accession>A0A842HSZ6</accession>
<dbReference type="InterPro" id="IPR010282">
    <property type="entry name" value="Uncharacterised_HutD/Ves"/>
</dbReference>
<dbReference type="Pfam" id="PF05962">
    <property type="entry name" value="HutD"/>
    <property type="match status" value="1"/>
</dbReference>
<evidence type="ECO:0000313" key="2">
    <source>
        <dbReference type="Proteomes" id="UP000545386"/>
    </source>
</evidence>
<proteinExistence type="predicted"/>
<dbReference type="InterPro" id="IPR014710">
    <property type="entry name" value="RmlC-like_jellyroll"/>
</dbReference>
<comment type="caution">
    <text evidence="1">The sequence shown here is derived from an EMBL/GenBank/DDBJ whole genome shotgun (WGS) entry which is preliminary data.</text>
</comment>
<sequence length="202" mass="21683">MNVLNVLQLAPVPWRNGQGQTREIETFPSGAGFDDFIWRISLADIGQAGDFSAFDGVDRIITLVKGSGVNLNFNDGERHTLEYGVPYPFAGERPLHATLQNGPVQDLNLMLRRGLAAGRVQAWSATSAWPCTPGTAYRVLCLQGAWQLHVERAGAAPETATLSAFDYVSVPDQATHVHATPKTPDGLILVADIQASPPPGTP</sequence>
<gene>
    <name evidence="1" type="ORF">GTU67_11555</name>
</gene>
<dbReference type="EMBL" id="JACJUU010000009">
    <property type="protein sequence ID" value="MBC2770540.1"/>
    <property type="molecule type" value="Genomic_DNA"/>
</dbReference>
<dbReference type="RefSeq" id="WP_185780217.1">
    <property type="nucleotide sequence ID" value="NZ_JACJUU010000009.1"/>
</dbReference>